<dbReference type="EMBL" id="CP035758">
    <property type="protein sequence ID" value="QBD78303.1"/>
    <property type="molecule type" value="Genomic_DNA"/>
</dbReference>
<dbReference type="Proteomes" id="UP000290365">
    <property type="component" value="Chromosome"/>
</dbReference>
<evidence type="ECO:0008006" key="3">
    <source>
        <dbReference type="Google" id="ProtNLM"/>
    </source>
</evidence>
<proteinExistence type="predicted"/>
<organism evidence="1 2">
    <name type="scientific">Ktedonosporobacter rubrisoli</name>
    <dbReference type="NCBI Taxonomy" id="2509675"/>
    <lineage>
        <taxon>Bacteria</taxon>
        <taxon>Bacillati</taxon>
        <taxon>Chloroflexota</taxon>
        <taxon>Ktedonobacteria</taxon>
        <taxon>Ktedonobacterales</taxon>
        <taxon>Ktedonosporobacteraceae</taxon>
        <taxon>Ktedonosporobacter</taxon>
    </lineage>
</organism>
<accession>A0A4P6JSQ4</accession>
<reference evidence="1 2" key="1">
    <citation type="submission" date="2019-01" db="EMBL/GenBank/DDBJ databases">
        <title>Ktedonosporobacter rubrisoli SCAWS-G2.</title>
        <authorList>
            <person name="Huang Y."/>
            <person name="Yan B."/>
        </authorList>
    </citation>
    <scope>NUCLEOTIDE SEQUENCE [LARGE SCALE GENOMIC DNA]</scope>
    <source>
        <strain evidence="1 2">SCAWS-G2</strain>
    </source>
</reference>
<dbReference type="RefSeq" id="WP_129889356.1">
    <property type="nucleotide sequence ID" value="NZ_CP035758.1"/>
</dbReference>
<keyword evidence="2" id="KW-1185">Reference proteome</keyword>
<dbReference type="KEGG" id="kbs:EPA93_20790"/>
<evidence type="ECO:0000313" key="1">
    <source>
        <dbReference type="EMBL" id="QBD78303.1"/>
    </source>
</evidence>
<gene>
    <name evidence="1" type="ORF">EPA93_20790</name>
</gene>
<dbReference type="AlphaFoldDB" id="A0A4P6JSQ4"/>
<sequence length="286" mass="31178">MSNTIKYKEQQPVPTEVFSAWNEQGRVKAAALAQRGEAVGAYNLGVCGIWGDGAHPSFPLRVAQIKGEKRGERPLAASLETSSFVAMLDPTKIPEELHDLFLNADELAARLASLCLLRAPITEAAAAKLPASLISRLPDGAPLLQNWDPAGHEPTHLFVEEMHKRGIVYPAVTSMNPSGTPELVTEEDGIRFSRERNIPLFLRNPRDPGKVKGSYTIIELHTGGLELIRDGNIPARLLELLLGIPIHRTERTIAPKHQQAAIPEALIVDKNPAVGRAALLKFLSTK</sequence>
<evidence type="ECO:0000313" key="2">
    <source>
        <dbReference type="Proteomes" id="UP000290365"/>
    </source>
</evidence>
<protein>
    <recommendedName>
        <fullName evidence="3">YrdC-like domain-containing protein</fullName>
    </recommendedName>
</protein>
<name>A0A4P6JSQ4_KTERU</name>